<feature type="transmembrane region" description="Helical" evidence="1">
    <location>
        <begin position="129"/>
        <end position="152"/>
    </location>
</feature>
<sequence length="186" mass="21937">MTNKNGLFFLFLFLVVAIFFYSAFVRYNQYSEWKKKKNLYFVEKYPAMTTLDAYYWLRYAKEYDKGIYKSDNDTLRYYPDSQKRRKPIPLLSFLVAKFSSFTGGNYYYAGLYLIPILASLFIIPLSIYFYLVGFPFGGLVGSFVGAFSYMYFVRSSMGRVDTDLLNIFFPALASLFIYLFGRKNRK</sequence>
<dbReference type="Pfam" id="PF02516">
    <property type="entry name" value="STT3"/>
    <property type="match status" value="1"/>
</dbReference>
<organism evidence="3 4">
    <name type="scientific">Deferribacter autotrophicus</name>
    <dbReference type="NCBI Taxonomy" id="500465"/>
    <lineage>
        <taxon>Bacteria</taxon>
        <taxon>Pseudomonadati</taxon>
        <taxon>Deferribacterota</taxon>
        <taxon>Deferribacteres</taxon>
        <taxon>Deferribacterales</taxon>
        <taxon>Deferribacteraceae</taxon>
        <taxon>Deferribacter</taxon>
    </lineage>
</organism>
<keyword evidence="1" id="KW-1133">Transmembrane helix</keyword>
<dbReference type="GO" id="GO:0016020">
    <property type="term" value="C:membrane"/>
    <property type="evidence" value="ECO:0007669"/>
    <property type="project" value="InterPro"/>
</dbReference>
<dbReference type="RefSeq" id="WP_149266629.1">
    <property type="nucleotide sequence ID" value="NZ_VFJB01000006.1"/>
</dbReference>
<accession>A0A5A8F743</accession>
<evidence type="ECO:0000256" key="1">
    <source>
        <dbReference type="SAM" id="Phobius"/>
    </source>
</evidence>
<keyword evidence="1" id="KW-0812">Transmembrane</keyword>
<feature type="transmembrane region" description="Helical" evidence="1">
    <location>
        <begin position="106"/>
        <end position="123"/>
    </location>
</feature>
<evidence type="ECO:0000313" key="4">
    <source>
        <dbReference type="Proteomes" id="UP000322876"/>
    </source>
</evidence>
<feature type="transmembrane region" description="Helical" evidence="1">
    <location>
        <begin position="164"/>
        <end position="181"/>
    </location>
</feature>
<evidence type="ECO:0000259" key="2">
    <source>
        <dbReference type="Pfam" id="PF02516"/>
    </source>
</evidence>
<reference evidence="3 4" key="1">
    <citation type="submission" date="2019-06" db="EMBL/GenBank/DDBJ databases">
        <title>Genomic insights into carbon and energy metabolism of Deferribacter autotrophicus revealed new metabolic traits in the phylum Deferribacteres.</title>
        <authorList>
            <person name="Slobodkin A.I."/>
            <person name="Slobodkina G.B."/>
            <person name="Allioux M."/>
            <person name="Alain K."/>
            <person name="Jebbar M."/>
            <person name="Shadrin V."/>
            <person name="Kublanov I.V."/>
            <person name="Toshchakov S.V."/>
            <person name="Bonch-Osmolovskaya E.A."/>
        </authorList>
    </citation>
    <scope>NUCLEOTIDE SEQUENCE [LARGE SCALE GENOMIC DNA]</scope>
    <source>
        <strain evidence="3 4">SL50</strain>
    </source>
</reference>
<keyword evidence="1" id="KW-0472">Membrane</keyword>
<dbReference type="InterPro" id="IPR048307">
    <property type="entry name" value="STT3_N"/>
</dbReference>
<proteinExistence type="predicted"/>
<gene>
    <name evidence="3" type="ORF">FHQ18_07900</name>
</gene>
<keyword evidence="4" id="KW-1185">Reference proteome</keyword>
<protein>
    <recommendedName>
        <fullName evidence="2">Oligosaccharyl transferase STT3 N-terminal domain-containing protein</fullName>
    </recommendedName>
</protein>
<feature type="transmembrane region" description="Helical" evidence="1">
    <location>
        <begin position="6"/>
        <end position="27"/>
    </location>
</feature>
<dbReference type="Proteomes" id="UP000322876">
    <property type="component" value="Unassembled WGS sequence"/>
</dbReference>
<dbReference type="AlphaFoldDB" id="A0A5A8F743"/>
<dbReference type="OrthoDB" id="9813678at2"/>
<feature type="domain" description="Oligosaccharyl transferase STT3 N-terminal" evidence="2">
    <location>
        <begin position="30"/>
        <end position="177"/>
    </location>
</feature>
<dbReference type="EMBL" id="VFJB01000006">
    <property type="protein sequence ID" value="KAA0257656.1"/>
    <property type="molecule type" value="Genomic_DNA"/>
</dbReference>
<evidence type="ECO:0000313" key="3">
    <source>
        <dbReference type="EMBL" id="KAA0257656.1"/>
    </source>
</evidence>
<comment type="caution">
    <text evidence="3">The sequence shown here is derived from an EMBL/GenBank/DDBJ whole genome shotgun (WGS) entry which is preliminary data.</text>
</comment>
<name>A0A5A8F743_9BACT</name>